<dbReference type="Proteomes" id="UP000198640">
    <property type="component" value="Unassembled WGS sequence"/>
</dbReference>
<dbReference type="EMBL" id="FNOY01000054">
    <property type="protein sequence ID" value="SDY69020.1"/>
    <property type="molecule type" value="Genomic_DNA"/>
</dbReference>
<proteinExistence type="predicted"/>
<gene>
    <name evidence="6" type="ORF">SAMN05421881_105412</name>
</gene>
<dbReference type="GO" id="GO:0003677">
    <property type="term" value="F:DNA binding"/>
    <property type="evidence" value="ECO:0007669"/>
    <property type="project" value="UniProtKB-UniRule"/>
</dbReference>
<dbReference type="STRING" id="44576.SAMN05421881_105412"/>
<dbReference type="InterPro" id="IPR009057">
    <property type="entry name" value="Homeodomain-like_sf"/>
</dbReference>
<evidence type="ECO:0000256" key="1">
    <source>
        <dbReference type="ARBA" id="ARBA00023015"/>
    </source>
</evidence>
<keyword evidence="7" id="KW-1185">Reference proteome</keyword>
<name>A0A1H3LX81_9PROT</name>
<dbReference type="SUPFAM" id="SSF46689">
    <property type="entry name" value="Homeodomain-like"/>
    <property type="match status" value="1"/>
</dbReference>
<evidence type="ECO:0000256" key="4">
    <source>
        <dbReference type="PROSITE-ProRule" id="PRU00335"/>
    </source>
</evidence>
<evidence type="ECO:0000256" key="3">
    <source>
        <dbReference type="ARBA" id="ARBA00023163"/>
    </source>
</evidence>
<dbReference type="Gene3D" id="1.10.357.10">
    <property type="entry name" value="Tetracycline Repressor, domain 2"/>
    <property type="match status" value="1"/>
</dbReference>
<dbReference type="PANTHER" id="PTHR47506">
    <property type="entry name" value="TRANSCRIPTIONAL REGULATORY PROTEIN"/>
    <property type="match status" value="1"/>
</dbReference>
<dbReference type="PROSITE" id="PS50977">
    <property type="entry name" value="HTH_TETR_2"/>
    <property type="match status" value="1"/>
</dbReference>
<evidence type="ECO:0000256" key="2">
    <source>
        <dbReference type="ARBA" id="ARBA00023125"/>
    </source>
</evidence>
<evidence type="ECO:0000313" key="6">
    <source>
        <dbReference type="EMBL" id="SDY69020.1"/>
    </source>
</evidence>
<keyword evidence="2 4" id="KW-0238">DNA-binding</keyword>
<organism evidence="6 7">
    <name type="scientific">Nitrosomonas halophila</name>
    <dbReference type="NCBI Taxonomy" id="44576"/>
    <lineage>
        <taxon>Bacteria</taxon>
        <taxon>Pseudomonadati</taxon>
        <taxon>Pseudomonadota</taxon>
        <taxon>Betaproteobacteria</taxon>
        <taxon>Nitrosomonadales</taxon>
        <taxon>Nitrosomonadaceae</taxon>
        <taxon>Nitrosomonas</taxon>
    </lineage>
</organism>
<feature type="DNA-binding region" description="H-T-H motif" evidence="4">
    <location>
        <begin position="40"/>
        <end position="59"/>
    </location>
</feature>
<feature type="domain" description="HTH tetR-type" evidence="5">
    <location>
        <begin position="17"/>
        <end position="77"/>
    </location>
</feature>
<dbReference type="Pfam" id="PF00440">
    <property type="entry name" value="TetR_N"/>
    <property type="match status" value="1"/>
</dbReference>
<evidence type="ECO:0000313" key="7">
    <source>
        <dbReference type="Proteomes" id="UP000198640"/>
    </source>
</evidence>
<dbReference type="AlphaFoldDB" id="A0A1H3LX81"/>
<reference evidence="6 7" key="1">
    <citation type="submission" date="2016-10" db="EMBL/GenBank/DDBJ databases">
        <authorList>
            <person name="de Groot N.N."/>
        </authorList>
    </citation>
    <scope>NUCLEOTIDE SEQUENCE [LARGE SCALE GENOMIC DNA]</scope>
    <source>
        <strain evidence="6 7">Nm1</strain>
    </source>
</reference>
<dbReference type="InterPro" id="IPR001647">
    <property type="entry name" value="HTH_TetR"/>
</dbReference>
<dbReference type="SUPFAM" id="SSF48498">
    <property type="entry name" value="Tetracyclin repressor-like, C-terminal domain"/>
    <property type="match status" value="1"/>
</dbReference>
<dbReference type="PRINTS" id="PR00455">
    <property type="entry name" value="HTHTETR"/>
</dbReference>
<keyword evidence="3" id="KW-0804">Transcription</keyword>
<dbReference type="RefSeq" id="WP_245725188.1">
    <property type="nucleotide sequence ID" value="NZ_FNOY01000054.1"/>
</dbReference>
<protein>
    <submittedName>
        <fullName evidence="6">DNA-binding transcriptional regulator, AcrR family</fullName>
    </submittedName>
</protein>
<evidence type="ECO:0000259" key="5">
    <source>
        <dbReference type="PROSITE" id="PS50977"/>
    </source>
</evidence>
<accession>A0A1H3LX81</accession>
<sequence>MLDTGMRARPKNPSRKEANKRKLLQTACRLFCKEGIHATGIARIIEESGVSRRTLYLHFGSKENLLKAVFEAEASIWFRWFDWDLPQIQCSPVERILALFDLMQNWFKSKDFYGCVFINAVAEHDKGNSWIQETANRHREKINARLQAMVAQSGVQDPELVTEKLSLLIDGTIVTAMVTGDGAVAHIGRLTAEDILRSAPCTNNQASKTHPI</sequence>
<keyword evidence="1" id="KW-0805">Transcription regulation</keyword>
<dbReference type="PANTHER" id="PTHR47506:SF3">
    <property type="entry name" value="HTH-TYPE TRANSCRIPTIONAL REGULATOR LMRA"/>
    <property type="match status" value="1"/>
</dbReference>
<dbReference type="InterPro" id="IPR036271">
    <property type="entry name" value="Tet_transcr_reg_TetR-rel_C_sf"/>
</dbReference>